<dbReference type="AlphaFoldDB" id="A0AAV7GXD4"/>
<evidence type="ECO:0000313" key="2">
    <source>
        <dbReference type="Proteomes" id="UP000775213"/>
    </source>
</evidence>
<organism evidence="1 2">
    <name type="scientific">Dendrobium chrysotoxum</name>
    <name type="common">Orchid</name>
    <dbReference type="NCBI Taxonomy" id="161865"/>
    <lineage>
        <taxon>Eukaryota</taxon>
        <taxon>Viridiplantae</taxon>
        <taxon>Streptophyta</taxon>
        <taxon>Embryophyta</taxon>
        <taxon>Tracheophyta</taxon>
        <taxon>Spermatophyta</taxon>
        <taxon>Magnoliopsida</taxon>
        <taxon>Liliopsida</taxon>
        <taxon>Asparagales</taxon>
        <taxon>Orchidaceae</taxon>
        <taxon>Epidendroideae</taxon>
        <taxon>Malaxideae</taxon>
        <taxon>Dendrobiinae</taxon>
        <taxon>Dendrobium</taxon>
    </lineage>
</organism>
<name>A0AAV7GXD4_DENCH</name>
<sequence>MQYILGVNVKRAIIVDVEKALDKDEINIKNQNFEIGKNVMGKQWELNQHMVDSKSTALIHLATFAPSLI</sequence>
<evidence type="ECO:0000313" key="1">
    <source>
        <dbReference type="EMBL" id="KAH0460114.1"/>
    </source>
</evidence>
<gene>
    <name evidence="1" type="ORF">IEQ34_010777</name>
</gene>
<accession>A0AAV7GXD4</accession>
<proteinExistence type="predicted"/>
<protein>
    <submittedName>
        <fullName evidence="1">Uncharacterized protein</fullName>
    </submittedName>
</protein>
<keyword evidence="2" id="KW-1185">Reference proteome</keyword>
<comment type="caution">
    <text evidence="1">The sequence shown here is derived from an EMBL/GenBank/DDBJ whole genome shotgun (WGS) entry which is preliminary data.</text>
</comment>
<dbReference type="Proteomes" id="UP000775213">
    <property type="component" value="Unassembled WGS sequence"/>
</dbReference>
<dbReference type="EMBL" id="JAGFBR010000010">
    <property type="protein sequence ID" value="KAH0460114.1"/>
    <property type="molecule type" value="Genomic_DNA"/>
</dbReference>
<reference evidence="1 2" key="1">
    <citation type="journal article" date="2021" name="Hortic Res">
        <title>Chromosome-scale assembly of the Dendrobium chrysotoxum genome enhances the understanding of orchid evolution.</title>
        <authorList>
            <person name="Zhang Y."/>
            <person name="Zhang G.Q."/>
            <person name="Zhang D."/>
            <person name="Liu X.D."/>
            <person name="Xu X.Y."/>
            <person name="Sun W.H."/>
            <person name="Yu X."/>
            <person name="Zhu X."/>
            <person name="Wang Z.W."/>
            <person name="Zhao X."/>
            <person name="Zhong W.Y."/>
            <person name="Chen H."/>
            <person name="Yin W.L."/>
            <person name="Huang T."/>
            <person name="Niu S.C."/>
            <person name="Liu Z.J."/>
        </authorList>
    </citation>
    <scope>NUCLEOTIDE SEQUENCE [LARGE SCALE GENOMIC DNA]</scope>
    <source>
        <strain evidence="1">Lindl</strain>
    </source>
</reference>